<gene>
    <name evidence="1" type="primary">orf33</name>
</gene>
<dbReference type="RefSeq" id="YP_009393005.1">
    <property type="nucleotide sequence ID" value="NC_035266.1"/>
</dbReference>
<evidence type="ECO:0000313" key="1">
    <source>
        <dbReference type="EMBL" id="ARW61567.1"/>
    </source>
</evidence>
<dbReference type="EMBL" id="MF101419">
    <property type="protein sequence ID" value="ARW61567.1"/>
    <property type="molecule type" value="Genomic_DNA"/>
</dbReference>
<keyword evidence="1" id="KW-0934">Plastid</keyword>
<protein>
    <submittedName>
        <fullName evidence="1">Uncharacterized protein</fullName>
    </submittedName>
</protein>
<keyword evidence="1" id="KW-0150">Chloroplast</keyword>
<reference evidence="1" key="1">
    <citation type="journal article" date="2017" name="J. Phycol.">
        <title>Analysis of chloroplast genomes and a supermatrix inform reclassification of the Rhodomelaceae (Rhodophyta).</title>
        <authorList>
            <person name="Diaz-Tapia P."/>
            <person name="Maggs C.A."/>
            <person name="West J.A."/>
            <person name="Verbruggen H."/>
        </authorList>
    </citation>
    <scope>NUCLEOTIDE SEQUENCE</scope>
    <source>
        <strain evidence="1">JW3660</strain>
    </source>
</reference>
<accession>A0A1Z1M652</accession>
<name>A0A1Z1M652_BOSMO</name>
<geneLocation type="chloroplast" evidence="1"/>
<dbReference type="AlphaFoldDB" id="A0A1Z1M652"/>
<proteinExistence type="predicted"/>
<sequence>MQQFNNILYIFYIIKNKVIIQKYSYNIYFYKKS</sequence>
<dbReference type="GeneID" id="33354634"/>
<organism evidence="1">
    <name type="scientific">Bostrychia moritziana</name>
    <name type="common">Red alga</name>
    <name type="synonym">Polysiphonia moritziana</name>
    <dbReference type="NCBI Taxonomy" id="103713"/>
    <lineage>
        <taxon>Eukaryota</taxon>
        <taxon>Rhodophyta</taxon>
        <taxon>Florideophyceae</taxon>
        <taxon>Rhodymeniophycidae</taxon>
        <taxon>Ceramiales</taxon>
        <taxon>Rhodomelaceae</taxon>
        <taxon>Bostrychia</taxon>
    </lineage>
</organism>